<evidence type="ECO:0000256" key="6">
    <source>
        <dbReference type="PROSITE-ProRule" id="PRU00277"/>
    </source>
</evidence>
<dbReference type="PANTHER" id="PTHR43811:SF19">
    <property type="entry name" value="39 KDA FK506-BINDING NUCLEAR PROTEIN"/>
    <property type="match status" value="1"/>
</dbReference>
<sequence>MLKHHKKAAAASVLCLSLLLSACGNNDKGNLDKVQFDLKNATAEPSASFEQPFAATADVSRTLEEGNGESIEDGDTILLKYAVINGENGKVENSNHKQSPTQLPMDDRFKQLSPKMYEQIKKLKVGGSFAFSSNRDRKATPSADSDAHPTVSPGTATAIEVYTIAGKVAKEPSGTEQPVDPSLPSFTYKDGKAEVKLPENKGEEPKELVSKDLITGNGKKVEENDTVYVRYVGVRWSDGKVFDGNFEGNKPIAELSLQGVVPGMTKGLAGKTVGSRVELVIPTDLAYRNQGPSEAQGPLVFVVDILGAANDPSAAQKKQQAEEYKKQLEKAASASANPSGGAAPSQTPAPSGDGSASASASPAATEQKPSESASTK</sequence>
<dbReference type="PROSITE" id="PS50059">
    <property type="entry name" value="FKBP_PPIASE"/>
    <property type="match status" value="1"/>
</dbReference>
<dbReference type="EC" id="5.2.1.8" evidence="3 6"/>
<dbReference type="Proteomes" id="UP000282386">
    <property type="component" value="Chromosome"/>
</dbReference>
<organism evidence="10 11">
    <name type="scientific">Rothia aeria</name>
    <dbReference type="NCBI Taxonomy" id="172042"/>
    <lineage>
        <taxon>Bacteria</taxon>
        <taxon>Bacillati</taxon>
        <taxon>Actinomycetota</taxon>
        <taxon>Actinomycetes</taxon>
        <taxon>Micrococcales</taxon>
        <taxon>Micrococcaceae</taxon>
        <taxon>Rothia</taxon>
    </lineage>
</organism>
<dbReference type="InterPro" id="IPR001179">
    <property type="entry name" value="PPIase_FKBP_dom"/>
</dbReference>
<evidence type="ECO:0000259" key="9">
    <source>
        <dbReference type="PROSITE" id="PS50059"/>
    </source>
</evidence>
<evidence type="ECO:0000256" key="7">
    <source>
        <dbReference type="SAM" id="MobiDB-lite"/>
    </source>
</evidence>
<keyword evidence="4 6" id="KW-0697">Rotamase</keyword>
<gene>
    <name evidence="10" type="primary">fkbP_2</name>
    <name evidence="10" type="ORF">NCTC10207_01157</name>
</gene>
<dbReference type="PROSITE" id="PS51257">
    <property type="entry name" value="PROKAR_LIPOPROTEIN"/>
    <property type="match status" value="1"/>
</dbReference>
<proteinExistence type="inferred from homology"/>
<feature type="compositionally biased region" description="Basic and acidic residues" evidence="7">
    <location>
        <begin position="319"/>
        <end position="329"/>
    </location>
</feature>
<feature type="chain" id="PRO_5038636295" description="peptidylprolyl isomerase" evidence="8">
    <location>
        <begin position="23"/>
        <end position="376"/>
    </location>
</feature>
<feature type="region of interest" description="Disordered" evidence="7">
    <location>
        <begin position="132"/>
        <end position="154"/>
    </location>
</feature>
<feature type="region of interest" description="Disordered" evidence="7">
    <location>
        <begin position="313"/>
        <end position="376"/>
    </location>
</feature>
<keyword evidence="8" id="KW-0732">Signal</keyword>
<dbReference type="SUPFAM" id="SSF54534">
    <property type="entry name" value="FKBP-like"/>
    <property type="match status" value="2"/>
</dbReference>
<feature type="domain" description="PPIase FKBP-type" evidence="9">
    <location>
        <begin position="224"/>
        <end position="309"/>
    </location>
</feature>
<evidence type="ECO:0000313" key="10">
    <source>
        <dbReference type="EMBL" id="VEI23060.1"/>
    </source>
</evidence>
<accession>A0A7Z9D6M5</accession>
<reference evidence="10 11" key="1">
    <citation type="submission" date="2018-12" db="EMBL/GenBank/DDBJ databases">
        <authorList>
            <consortium name="Pathogen Informatics"/>
        </authorList>
    </citation>
    <scope>NUCLEOTIDE SEQUENCE [LARGE SCALE GENOMIC DNA]</scope>
    <source>
        <strain evidence="10 11">NCTC10207</strain>
    </source>
</reference>
<evidence type="ECO:0000256" key="3">
    <source>
        <dbReference type="ARBA" id="ARBA00013194"/>
    </source>
</evidence>
<dbReference type="PANTHER" id="PTHR43811">
    <property type="entry name" value="FKBP-TYPE PEPTIDYL-PROLYL CIS-TRANS ISOMERASE FKPA"/>
    <property type="match status" value="1"/>
</dbReference>
<dbReference type="RefSeq" id="WP_232018664.1">
    <property type="nucleotide sequence ID" value="NZ_CAJPQC010000001.1"/>
</dbReference>
<feature type="signal peptide" evidence="8">
    <location>
        <begin position="1"/>
        <end position="22"/>
    </location>
</feature>
<comment type="catalytic activity">
    <reaction evidence="1 6">
        <text>[protein]-peptidylproline (omega=180) = [protein]-peptidylproline (omega=0)</text>
        <dbReference type="Rhea" id="RHEA:16237"/>
        <dbReference type="Rhea" id="RHEA-COMP:10747"/>
        <dbReference type="Rhea" id="RHEA-COMP:10748"/>
        <dbReference type="ChEBI" id="CHEBI:83833"/>
        <dbReference type="ChEBI" id="CHEBI:83834"/>
        <dbReference type="EC" id="5.2.1.8"/>
    </reaction>
</comment>
<evidence type="ECO:0000313" key="11">
    <source>
        <dbReference type="Proteomes" id="UP000282386"/>
    </source>
</evidence>
<dbReference type="InterPro" id="IPR046357">
    <property type="entry name" value="PPIase_dom_sf"/>
</dbReference>
<name>A0A7Z9D6M5_9MICC</name>
<dbReference type="Gene3D" id="3.10.50.40">
    <property type="match status" value="2"/>
</dbReference>
<evidence type="ECO:0000256" key="2">
    <source>
        <dbReference type="ARBA" id="ARBA00006577"/>
    </source>
</evidence>
<dbReference type="Pfam" id="PF00254">
    <property type="entry name" value="FKBP_C"/>
    <property type="match status" value="1"/>
</dbReference>
<dbReference type="AlphaFoldDB" id="A0A7Z9D6M5"/>
<evidence type="ECO:0000256" key="4">
    <source>
        <dbReference type="ARBA" id="ARBA00023110"/>
    </source>
</evidence>
<evidence type="ECO:0000256" key="8">
    <source>
        <dbReference type="SAM" id="SignalP"/>
    </source>
</evidence>
<protein>
    <recommendedName>
        <fullName evidence="3 6">peptidylprolyl isomerase</fullName>
        <ecNumber evidence="3 6">5.2.1.8</ecNumber>
    </recommendedName>
</protein>
<comment type="similarity">
    <text evidence="2">Belongs to the FKBP-type PPIase family.</text>
</comment>
<keyword evidence="5 6" id="KW-0413">Isomerase</keyword>
<dbReference type="GO" id="GO:0003755">
    <property type="term" value="F:peptidyl-prolyl cis-trans isomerase activity"/>
    <property type="evidence" value="ECO:0007669"/>
    <property type="project" value="UniProtKB-KW"/>
</dbReference>
<dbReference type="EMBL" id="LR134479">
    <property type="protein sequence ID" value="VEI23060.1"/>
    <property type="molecule type" value="Genomic_DNA"/>
</dbReference>
<evidence type="ECO:0000256" key="1">
    <source>
        <dbReference type="ARBA" id="ARBA00000971"/>
    </source>
</evidence>
<feature type="compositionally biased region" description="Low complexity" evidence="7">
    <location>
        <begin position="330"/>
        <end position="364"/>
    </location>
</feature>
<evidence type="ECO:0000256" key="5">
    <source>
        <dbReference type="ARBA" id="ARBA00023235"/>
    </source>
</evidence>